<organism evidence="2">
    <name type="scientific">Dichomitus squalens</name>
    <dbReference type="NCBI Taxonomy" id="114155"/>
    <lineage>
        <taxon>Eukaryota</taxon>
        <taxon>Fungi</taxon>
        <taxon>Dikarya</taxon>
        <taxon>Basidiomycota</taxon>
        <taxon>Agaricomycotina</taxon>
        <taxon>Agaricomycetes</taxon>
        <taxon>Polyporales</taxon>
        <taxon>Polyporaceae</taxon>
        <taxon>Dichomitus</taxon>
    </lineage>
</organism>
<evidence type="ECO:0000256" key="1">
    <source>
        <dbReference type="SAM" id="MobiDB-lite"/>
    </source>
</evidence>
<accession>A0A4Q9MHW2</accession>
<dbReference type="EMBL" id="ML143449">
    <property type="protein sequence ID" value="TBU26218.1"/>
    <property type="molecule type" value="Genomic_DNA"/>
</dbReference>
<gene>
    <name evidence="2" type="ORF">BD311DRAFT_457478</name>
</gene>
<proteinExistence type="predicted"/>
<dbReference type="Proteomes" id="UP000292957">
    <property type="component" value="Unassembled WGS sequence"/>
</dbReference>
<feature type="region of interest" description="Disordered" evidence="1">
    <location>
        <begin position="156"/>
        <end position="179"/>
    </location>
</feature>
<dbReference type="AlphaFoldDB" id="A0A4Q9MHW2"/>
<name>A0A4Q9MHW2_9APHY</name>
<evidence type="ECO:0000313" key="2">
    <source>
        <dbReference type="EMBL" id="TBU26218.1"/>
    </source>
</evidence>
<protein>
    <submittedName>
        <fullName evidence="2">Uncharacterized protein</fullName>
    </submittedName>
</protein>
<sequence length="206" mass="22972">MIPRIANRAMHTSFSGVNCFANVRTCNGPVSHERGWHVRGDCANIQTACPCRFDERYRKSSNRRSACRVIRSSAQPKAHPTVDCQGAEANAAIHPHALISCNKRNPSTYRRSPAVRSQELRHECHLRAGGAASSLDEVVGSCIACAAKDIRSRREVGPLPTTPFGDTYTRRSSGKGPAERHHILKGRYSSLPRTERLMMQRHELCW</sequence>
<reference evidence="2" key="1">
    <citation type="submission" date="2019-01" db="EMBL/GenBank/DDBJ databases">
        <title>Draft genome sequences of three monokaryotic isolates of the white-rot basidiomycete fungus Dichomitus squalens.</title>
        <authorList>
            <consortium name="DOE Joint Genome Institute"/>
            <person name="Lopez S.C."/>
            <person name="Andreopoulos B."/>
            <person name="Pangilinan J."/>
            <person name="Lipzen A."/>
            <person name="Riley R."/>
            <person name="Ahrendt S."/>
            <person name="Ng V."/>
            <person name="Barry K."/>
            <person name="Daum C."/>
            <person name="Grigoriev I.V."/>
            <person name="Hilden K.S."/>
            <person name="Makela M.R."/>
            <person name="de Vries R.P."/>
        </authorList>
    </citation>
    <scope>NUCLEOTIDE SEQUENCE [LARGE SCALE GENOMIC DNA]</scope>
    <source>
        <strain evidence="2">OM18370.1</strain>
    </source>
</reference>